<evidence type="ECO:0000256" key="3">
    <source>
        <dbReference type="ARBA" id="ARBA00022763"/>
    </source>
</evidence>
<evidence type="ECO:0000313" key="13">
    <source>
        <dbReference type="EMBL" id="QTA85854.1"/>
    </source>
</evidence>
<evidence type="ECO:0000256" key="6">
    <source>
        <dbReference type="ARBA" id="ARBA00022839"/>
    </source>
</evidence>
<keyword evidence="6" id="KW-0269">Exonuclease</keyword>
<dbReference type="Pfam" id="PF13538">
    <property type="entry name" value="UvrD_C_2"/>
    <property type="match status" value="1"/>
</dbReference>
<dbReference type="InterPro" id="IPR006344">
    <property type="entry name" value="RecD"/>
</dbReference>
<dbReference type="NCBIfam" id="TIGR01447">
    <property type="entry name" value="recD"/>
    <property type="match status" value="1"/>
</dbReference>
<dbReference type="Proteomes" id="UP000663722">
    <property type="component" value="Chromosome"/>
</dbReference>
<evidence type="ECO:0000256" key="8">
    <source>
        <dbReference type="ARBA" id="ARBA00023125"/>
    </source>
</evidence>
<keyword evidence="5" id="KW-0347">Helicase</keyword>
<dbReference type="Pfam" id="PF13245">
    <property type="entry name" value="AAA_19"/>
    <property type="match status" value="1"/>
</dbReference>
<evidence type="ECO:0000256" key="5">
    <source>
        <dbReference type="ARBA" id="ARBA00022806"/>
    </source>
</evidence>
<organism evidence="13 14">
    <name type="scientific">Desulfonema magnum</name>
    <dbReference type="NCBI Taxonomy" id="45655"/>
    <lineage>
        <taxon>Bacteria</taxon>
        <taxon>Pseudomonadati</taxon>
        <taxon>Thermodesulfobacteriota</taxon>
        <taxon>Desulfobacteria</taxon>
        <taxon>Desulfobacterales</taxon>
        <taxon>Desulfococcaceae</taxon>
        <taxon>Desulfonema</taxon>
    </lineage>
</organism>
<keyword evidence="1" id="KW-0540">Nuclease</keyword>
<dbReference type="EMBL" id="CP061800">
    <property type="protein sequence ID" value="QTA85854.1"/>
    <property type="molecule type" value="Genomic_DNA"/>
</dbReference>
<dbReference type="GO" id="GO:0009338">
    <property type="term" value="C:exodeoxyribonuclease V complex"/>
    <property type="evidence" value="ECO:0007669"/>
    <property type="project" value="InterPro"/>
</dbReference>
<keyword evidence="4" id="KW-0378">Hydrolase</keyword>
<reference evidence="13" key="1">
    <citation type="journal article" date="2021" name="Microb. Physiol.">
        <title>Proteogenomic Insights into the Physiology of Marine, Sulfate-Reducing, Filamentous Desulfonema limicola and Desulfonema magnum.</title>
        <authorList>
            <person name="Schnaars V."/>
            <person name="Wohlbrand L."/>
            <person name="Scheve S."/>
            <person name="Hinrichs C."/>
            <person name="Reinhardt R."/>
            <person name="Rabus R."/>
        </authorList>
    </citation>
    <scope>NUCLEOTIDE SEQUENCE</scope>
    <source>
        <strain evidence="13">4be13</strain>
    </source>
</reference>
<dbReference type="GO" id="GO:0008854">
    <property type="term" value="F:exodeoxyribonuclease V activity"/>
    <property type="evidence" value="ECO:0007669"/>
    <property type="project" value="InterPro"/>
</dbReference>
<dbReference type="SMART" id="SM00382">
    <property type="entry name" value="AAA"/>
    <property type="match status" value="1"/>
</dbReference>
<dbReference type="InterPro" id="IPR049550">
    <property type="entry name" value="RecD_N"/>
</dbReference>
<protein>
    <submittedName>
        <fullName evidence="13">Exodeoxyribonuclease V, subunit alpha</fullName>
    </submittedName>
</protein>
<dbReference type="AlphaFoldDB" id="A0A975BIP4"/>
<evidence type="ECO:0000313" key="14">
    <source>
        <dbReference type="Proteomes" id="UP000663722"/>
    </source>
</evidence>
<evidence type="ECO:0000256" key="11">
    <source>
        <dbReference type="SAM" id="MobiDB-lite"/>
    </source>
</evidence>
<evidence type="ECO:0000256" key="9">
    <source>
        <dbReference type="ARBA" id="ARBA00023204"/>
    </source>
</evidence>
<dbReference type="InterPro" id="IPR050534">
    <property type="entry name" value="Coronavir_polyprotein_1ab"/>
</dbReference>
<proteinExistence type="inferred from homology"/>
<dbReference type="KEGG" id="dmm:dnm_018690"/>
<feature type="domain" description="AAA+ ATPase" evidence="12">
    <location>
        <begin position="163"/>
        <end position="317"/>
    </location>
</feature>
<keyword evidence="9" id="KW-0234">DNA repair</keyword>
<keyword evidence="2" id="KW-0547">Nucleotide-binding</keyword>
<keyword evidence="10" id="KW-0413">Isomerase</keyword>
<dbReference type="CDD" id="cd17933">
    <property type="entry name" value="DEXSc_RecD-like"/>
    <property type="match status" value="1"/>
</dbReference>
<dbReference type="GO" id="GO:0005524">
    <property type="term" value="F:ATP binding"/>
    <property type="evidence" value="ECO:0007669"/>
    <property type="project" value="UniProtKB-KW"/>
</dbReference>
<keyword evidence="3" id="KW-0227">DNA damage</keyword>
<evidence type="ECO:0000256" key="4">
    <source>
        <dbReference type="ARBA" id="ARBA00022801"/>
    </source>
</evidence>
<evidence type="ECO:0000256" key="1">
    <source>
        <dbReference type="ARBA" id="ARBA00022722"/>
    </source>
</evidence>
<gene>
    <name evidence="13" type="primary">recD</name>
    <name evidence="13" type="ORF">dnm_018690</name>
</gene>
<sequence>MKKDMITQICDSGVFSPLDIHFARFMAKLAKKDVDKIALAAALVSHHKQKGHICLDLSSVKKNLDIPFSYPDLEDWLGKLRKSSAVGNPGQYKPMILDDKSRVYLYRYWEYQDKLAALIKTRTTEQAEDIDMAVLKKGLERLFPANQTDETDWQKVAAFTALMKNFCVISGGPGTGKTTTVTKILALVLEQNRKQSIALAAPTGKAAARLQESILREKNKKPYEGVREAIPEDASTIHRLLGSVPGSPYFRHNAGNPLSADVVVIDEASMVDMALMSKLVQSLSPRTRLILLGDKDQLASVEAGAVLGDICDTGNIHSFSEKFCEDFRQITGHAIRVPSDDNAEPATPRRNRSEMSNSVVQLHKSYRFDKNSGIGAVSHAVNSGDAEAALTHMKKGEYGDICWKTLPRPDALPRDIKDTVIQGFQSYLKAIDDPLKMFELFDRFRILCAIRQGRYGVAAVNIYVEWILRQANLIQPYRTWYKGRPVMITRNDYHLRLFNGDIGITLPDADANGEAKVFFPDTEGTLRKLHPFRLPEHETVYAMTVHKSQGSEFDKVLLLLPNKDSPVLTRELIYTGITRAKENAEVWGTERVFRDAVSRRIERASGLRDALWET</sequence>
<dbReference type="InterPro" id="IPR027417">
    <property type="entry name" value="P-loop_NTPase"/>
</dbReference>
<dbReference type="PANTHER" id="PTHR43788">
    <property type="entry name" value="DNA2/NAM7 HELICASE FAMILY MEMBER"/>
    <property type="match status" value="1"/>
</dbReference>
<keyword evidence="7" id="KW-0067">ATP-binding</keyword>
<keyword evidence="8" id="KW-0238">DNA-binding</keyword>
<name>A0A975BIP4_9BACT</name>
<dbReference type="InterPro" id="IPR003593">
    <property type="entry name" value="AAA+_ATPase"/>
</dbReference>
<evidence type="ECO:0000259" key="12">
    <source>
        <dbReference type="SMART" id="SM00382"/>
    </source>
</evidence>
<evidence type="ECO:0000256" key="10">
    <source>
        <dbReference type="ARBA" id="ARBA00023235"/>
    </source>
</evidence>
<dbReference type="Gene3D" id="1.10.10.1020">
    <property type="entry name" value="RecBCD complex, subunit RecD, N-terminal domain"/>
    <property type="match status" value="1"/>
</dbReference>
<dbReference type="Gene3D" id="3.40.50.300">
    <property type="entry name" value="P-loop containing nucleotide triphosphate hydrolases"/>
    <property type="match status" value="3"/>
</dbReference>
<dbReference type="CDD" id="cd18809">
    <property type="entry name" value="SF1_C_RecD"/>
    <property type="match status" value="1"/>
</dbReference>
<dbReference type="GO" id="GO:0003677">
    <property type="term" value="F:DNA binding"/>
    <property type="evidence" value="ECO:0007669"/>
    <property type="project" value="UniProtKB-KW"/>
</dbReference>
<evidence type="ECO:0000256" key="7">
    <source>
        <dbReference type="ARBA" id="ARBA00022840"/>
    </source>
</evidence>
<dbReference type="InterPro" id="IPR041851">
    <property type="entry name" value="RecD_N_sf"/>
</dbReference>
<dbReference type="InterPro" id="IPR027785">
    <property type="entry name" value="UvrD-like_helicase_C"/>
</dbReference>
<evidence type="ECO:0000256" key="2">
    <source>
        <dbReference type="ARBA" id="ARBA00022741"/>
    </source>
</evidence>
<feature type="region of interest" description="Disordered" evidence="11">
    <location>
        <begin position="335"/>
        <end position="357"/>
    </location>
</feature>
<dbReference type="SUPFAM" id="SSF52540">
    <property type="entry name" value="P-loop containing nucleoside triphosphate hydrolases"/>
    <property type="match status" value="2"/>
</dbReference>
<dbReference type="Pfam" id="PF21185">
    <property type="entry name" value="RecD_N"/>
    <property type="match status" value="1"/>
</dbReference>
<dbReference type="PANTHER" id="PTHR43788:SF6">
    <property type="entry name" value="DNA HELICASE B"/>
    <property type="match status" value="1"/>
</dbReference>
<dbReference type="GO" id="GO:0017116">
    <property type="term" value="F:single-stranded DNA helicase activity"/>
    <property type="evidence" value="ECO:0007669"/>
    <property type="project" value="TreeGrafter"/>
</dbReference>
<keyword evidence="14" id="KW-1185">Reference proteome</keyword>
<dbReference type="GO" id="GO:0006302">
    <property type="term" value="P:double-strand break repair"/>
    <property type="evidence" value="ECO:0007669"/>
    <property type="project" value="InterPro"/>
</dbReference>
<accession>A0A975BIP4</accession>
<dbReference type="HAMAP" id="MF_01487">
    <property type="entry name" value="RecD"/>
    <property type="match status" value="1"/>
</dbReference>
<dbReference type="GO" id="GO:0006310">
    <property type="term" value="P:DNA recombination"/>
    <property type="evidence" value="ECO:0007669"/>
    <property type="project" value="InterPro"/>
</dbReference>